<dbReference type="GO" id="GO:0005694">
    <property type="term" value="C:chromosome"/>
    <property type="evidence" value="ECO:0007669"/>
    <property type="project" value="TreeGrafter"/>
</dbReference>
<protein>
    <submittedName>
        <fullName evidence="6">ParB/RepB/Spo0J family partition protein</fullName>
    </submittedName>
</protein>
<evidence type="ECO:0000259" key="5">
    <source>
        <dbReference type="SMART" id="SM00470"/>
    </source>
</evidence>
<name>A0A9D5M1Z2_9FIRM</name>
<comment type="subcellular location">
    <subcellularLocation>
        <location evidence="1">Cytoplasm</location>
        <location evidence="1">Nucleoid</location>
    </subcellularLocation>
</comment>
<keyword evidence="4" id="KW-0238">DNA-binding</keyword>
<keyword evidence="3" id="KW-0159">Chromosome partition</keyword>
<evidence type="ECO:0000256" key="3">
    <source>
        <dbReference type="ARBA" id="ARBA00022829"/>
    </source>
</evidence>
<dbReference type="SUPFAM" id="SSF110849">
    <property type="entry name" value="ParB/Sulfiredoxin"/>
    <property type="match status" value="1"/>
</dbReference>
<dbReference type="InterPro" id="IPR050336">
    <property type="entry name" value="Chromosome_partition/occlusion"/>
</dbReference>
<dbReference type="Proteomes" id="UP000806542">
    <property type="component" value="Unassembled WGS sequence"/>
</dbReference>
<dbReference type="GO" id="GO:0009295">
    <property type="term" value="C:nucleoid"/>
    <property type="evidence" value="ECO:0007669"/>
    <property type="project" value="UniProtKB-SubCell"/>
</dbReference>
<dbReference type="EMBL" id="JADCKB010000002">
    <property type="protein sequence ID" value="MBE5039209.1"/>
    <property type="molecule type" value="Genomic_DNA"/>
</dbReference>
<dbReference type="Pfam" id="PF17762">
    <property type="entry name" value="HTH_ParB"/>
    <property type="match status" value="1"/>
</dbReference>
<dbReference type="PANTHER" id="PTHR33375:SF1">
    <property type="entry name" value="CHROMOSOME-PARTITIONING PROTEIN PARB-RELATED"/>
    <property type="match status" value="1"/>
</dbReference>
<dbReference type="PANTHER" id="PTHR33375">
    <property type="entry name" value="CHROMOSOME-PARTITIONING PROTEIN PARB-RELATED"/>
    <property type="match status" value="1"/>
</dbReference>
<dbReference type="FunFam" id="3.90.1530.30:FF:000001">
    <property type="entry name" value="Chromosome partitioning protein ParB"/>
    <property type="match status" value="1"/>
</dbReference>
<dbReference type="InterPro" id="IPR004437">
    <property type="entry name" value="ParB/RepB/Spo0J"/>
</dbReference>
<dbReference type="RefSeq" id="WP_226391772.1">
    <property type="nucleotide sequence ID" value="NZ_JADCKB010000002.1"/>
</dbReference>
<evidence type="ECO:0000313" key="6">
    <source>
        <dbReference type="EMBL" id="MBE5039209.1"/>
    </source>
</evidence>
<sequence>MPENKKQKKGLGKGLGALFMDTSGAEPESELDIIHEIEKIGAPAADGKQVVTLKIIDIEPNKGQPRKHFDPDKLEALSESIREHGVVQPILVTPTNSGTYRIVAGERRWRAAKMAGLKEMPCIIREFEEQKVMELALVENLQREDLNPIEEAEGYQKLMDTFQLTQEEIGQRVGKSRSAVANALRLNNLSQPVKEMVIDGRLSQGHARTLLPVEDPQLQQTLAERILKEGLNVRQVEALVASLGKEKPVKPKKVENPLMRKYYEDVENSLSSRLGTKVKIQEGNKKGKIEIEYYSKEDLERILFELRS</sequence>
<proteinExistence type="inferred from homology"/>
<dbReference type="GO" id="GO:0045881">
    <property type="term" value="P:positive regulation of sporulation resulting in formation of a cellular spore"/>
    <property type="evidence" value="ECO:0007669"/>
    <property type="project" value="TreeGrafter"/>
</dbReference>
<dbReference type="GO" id="GO:0007059">
    <property type="term" value="P:chromosome segregation"/>
    <property type="evidence" value="ECO:0007669"/>
    <property type="project" value="UniProtKB-KW"/>
</dbReference>
<accession>A0A9D5M1Z2</accession>
<dbReference type="SUPFAM" id="SSF109709">
    <property type="entry name" value="KorB DNA-binding domain-like"/>
    <property type="match status" value="1"/>
</dbReference>
<dbReference type="GO" id="GO:0003677">
    <property type="term" value="F:DNA binding"/>
    <property type="evidence" value="ECO:0007669"/>
    <property type="project" value="UniProtKB-KW"/>
</dbReference>
<evidence type="ECO:0000313" key="7">
    <source>
        <dbReference type="Proteomes" id="UP000806542"/>
    </source>
</evidence>
<comment type="similarity">
    <text evidence="2">Belongs to the ParB family.</text>
</comment>
<dbReference type="CDD" id="cd16393">
    <property type="entry name" value="SPO0J_N"/>
    <property type="match status" value="1"/>
</dbReference>
<dbReference type="Gene3D" id="3.90.1530.30">
    <property type="match status" value="1"/>
</dbReference>
<evidence type="ECO:0000256" key="1">
    <source>
        <dbReference type="ARBA" id="ARBA00004453"/>
    </source>
</evidence>
<feature type="domain" description="ParB-like N-terminal" evidence="5">
    <location>
        <begin position="51"/>
        <end position="141"/>
    </location>
</feature>
<gene>
    <name evidence="6" type="ORF">INF28_01830</name>
</gene>
<dbReference type="FunFam" id="1.10.10.2830:FF:000001">
    <property type="entry name" value="Chromosome partitioning protein ParB"/>
    <property type="match status" value="1"/>
</dbReference>
<dbReference type="InterPro" id="IPR036086">
    <property type="entry name" value="ParB/Sulfiredoxin_sf"/>
</dbReference>
<dbReference type="Pfam" id="PF02195">
    <property type="entry name" value="ParB_N"/>
    <property type="match status" value="1"/>
</dbReference>
<evidence type="ECO:0000256" key="4">
    <source>
        <dbReference type="ARBA" id="ARBA00023125"/>
    </source>
</evidence>
<dbReference type="AlphaFoldDB" id="A0A9D5M1Z2"/>
<dbReference type="Pfam" id="PF23552">
    <property type="entry name" value="ParB_C"/>
    <property type="match status" value="1"/>
</dbReference>
<keyword evidence="7" id="KW-1185">Reference proteome</keyword>
<reference evidence="6" key="1">
    <citation type="submission" date="2020-10" db="EMBL/GenBank/DDBJ databases">
        <title>ChiBAC.</title>
        <authorList>
            <person name="Zenner C."/>
            <person name="Hitch T.C.A."/>
            <person name="Clavel T."/>
        </authorList>
    </citation>
    <scope>NUCLEOTIDE SEQUENCE</scope>
    <source>
        <strain evidence="6">DSM 107454</strain>
    </source>
</reference>
<organism evidence="6 7">
    <name type="scientific">Ructibacterium gallinarum</name>
    <dbReference type="NCBI Taxonomy" id="2779355"/>
    <lineage>
        <taxon>Bacteria</taxon>
        <taxon>Bacillati</taxon>
        <taxon>Bacillota</taxon>
        <taxon>Clostridia</taxon>
        <taxon>Eubacteriales</taxon>
        <taxon>Oscillospiraceae</taxon>
        <taxon>Ructibacterium</taxon>
    </lineage>
</organism>
<dbReference type="InterPro" id="IPR003115">
    <property type="entry name" value="ParB_N"/>
</dbReference>
<evidence type="ECO:0000256" key="2">
    <source>
        <dbReference type="ARBA" id="ARBA00006295"/>
    </source>
</evidence>
<dbReference type="InterPro" id="IPR057240">
    <property type="entry name" value="ParB_dimer_C"/>
</dbReference>
<comment type="caution">
    <text evidence="6">The sequence shown here is derived from an EMBL/GenBank/DDBJ whole genome shotgun (WGS) entry which is preliminary data.</text>
</comment>
<dbReference type="Gene3D" id="1.10.10.2830">
    <property type="match status" value="1"/>
</dbReference>
<dbReference type="NCBIfam" id="TIGR00180">
    <property type="entry name" value="parB_part"/>
    <property type="match status" value="1"/>
</dbReference>
<dbReference type="SMART" id="SM00470">
    <property type="entry name" value="ParB"/>
    <property type="match status" value="1"/>
</dbReference>
<dbReference type="InterPro" id="IPR041468">
    <property type="entry name" value="HTH_ParB/Spo0J"/>
</dbReference>